<dbReference type="AlphaFoldDB" id="D6XSL4"/>
<evidence type="ECO:0000256" key="1">
    <source>
        <dbReference type="SAM" id="MobiDB-lite"/>
    </source>
</evidence>
<dbReference type="OrthoDB" id="9856550at2"/>
<keyword evidence="2" id="KW-0732">Signal</keyword>
<dbReference type="Proteomes" id="UP000000271">
    <property type="component" value="Chromosome"/>
</dbReference>
<gene>
    <name evidence="3" type="ordered locus">Bsel_1288</name>
</gene>
<evidence type="ECO:0008006" key="5">
    <source>
        <dbReference type="Google" id="ProtNLM"/>
    </source>
</evidence>
<evidence type="ECO:0000256" key="2">
    <source>
        <dbReference type="SAM" id="SignalP"/>
    </source>
</evidence>
<dbReference type="EMBL" id="CP001791">
    <property type="protein sequence ID" value="ADH98800.1"/>
    <property type="molecule type" value="Genomic_DNA"/>
</dbReference>
<evidence type="ECO:0000313" key="3">
    <source>
        <dbReference type="EMBL" id="ADH98800.1"/>
    </source>
</evidence>
<feature type="signal peptide" evidence="2">
    <location>
        <begin position="1"/>
        <end position="22"/>
    </location>
</feature>
<accession>D6XSL4</accession>
<proteinExistence type="predicted"/>
<name>D6XSL4_BACIE</name>
<dbReference type="STRING" id="439292.Bsel_1288"/>
<dbReference type="KEGG" id="bse:Bsel_1288"/>
<feature type="region of interest" description="Disordered" evidence="1">
    <location>
        <begin position="22"/>
        <end position="75"/>
    </location>
</feature>
<organism evidence="3 4">
    <name type="scientific">Bacillus selenitireducens (strain ATCC 700615 / DSM 15326 / MLS10)</name>
    <dbReference type="NCBI Taxonomy" id="439292"/>
    <lineage>
        <taxon>Bacteria</taxon>
        <taxon>Bacillati</taxon>
        <taxon>Bacillota</taxon>
        <taxon>Bacilli</taxon>
        <taxon>Bacillales</taxon>
        <taxon>Bacillaceae</taxon>
        <taxon>Salisediminibacterium</taxon>
    </lineage>
</organism>
<feature type="compositionally biased region" description="Polar residues" evidence="1">
    <location>
        <begin position="32"/>
        <end position="42"/>
    </location>
</feature>
<keyword evidence="4" id="KW-1185">Reference proteome</keyword>
<reference evidence="3" key="1">
    <citation type="submission" date="2009-10" db="EMBL/GenBank/DDBJ databases">
        <title>Complete sequence of Bacillus selenitireducens MLS10.</title>
        <authorList>
            <consortium name="US DOE Joint Genome Institute"/>
            <person name="Lucas S."/>
            <person name="Copeland A."/>
            <person name="Lapidus A."/>
            <person name="Glavina del Rio T."/>
            <person name="Dalin E."/>
            <person name="Tice H."/>
            <person name="Bruce D."/>
            <person name="Goodwin L."/>
            <person name="Pitluck S."/>
            <person name="Sims D."/>
            <person name="Brettin T."/>
            <person name="Detter J.C."/>
            <person name="Han C."/>
            <person name="Larimer F."/>
            <person name="Land M."/>
            <person name="Hauser L."/>
            <person name="Kyrpides N."/>
            <person name="Ovchinnikova G."/>
            <person name="Stolz J."/>
        </authorList>
    </citation>
    <scope>NUCLEOTIDE SEQUENCE [LARGE SCALE GENOMIC DNA]</scope>
    <source>
        <strain evidence="3">MLS10</strain>
    </source>
</reference>
<sequence>MMEKTIHLIVLTAAAITLSACSDEGNTDENNDALSENTSNMTEEVENEEPAHNDSDESSEPDQGGYSFDIDVDLDPSNPATQEALNLIEALLYPDGVNIFETGEDGYDHIRSFSHLSDRFDNVEPLIDLMTRAKEDYEIGNFEIDLYNEVTDAYFDVVVEAPLYENGDYKYALEIQTAVLQDDGVRFLEFQDVRFD</sequence>
<evidence type="ECO:0000313" key="4">
    <source>
        <dbReference type="Proteomes" id="UP000000271"/>
    </source>
</evidence>
<feature type="chain" id="PRO_5003090692" description="Lipoprotein" evidence="2">
    <location>
        <begin position="23"/>
        <end position="196"/>
    </location>
</feature>
<protein>
    <recommendedName>
        <fullName evidence="5">Lipoprotein</fullName>
    </recommendedName>
</protein>
<dbReference type="HOGENOM" id="CLU_1387857_0_0_9"/>
<dbReference type="RefSeq" id="WP_013172224.1">
    <property type="nucleotide sequence ID" value="NC_014219.1"/>
</dbReference>
<dbReference type="PROSITE" id="PS51257">
    <property type="entry name" value="PROKAR_LIPOPROTEIN"/>
    <property type="match status" value="1"/>
</dbReference>